<evidence type="ECO:0000256" key="1">
    <source>
        <dbReference type="SAM" id="MobiDB-lite"/>
    </source>
</evidence>
<evidence type="ECO:0000313" key="5">
    <source>
        <dbReference type="Proteomes" id="UP000187209"/>
    </source>
</evidence>
<feature type="region of interest" description="Disordered" evidence="1">
    <location>
        <begin position="57"/>
        <end position="83"/>
    </location>
</feature>
<evidence type="ECO:0000256" key="3">
    <source>
        <dbReference type="SAM" id="SignalP"/>
    </source>
</evidence>
<feature type="transmembrane region" description="Helical" evidence="2">
    <location>
        <begin position="595"/>
        <end position="617"/>
    </location>
</feature>
<reference evidence="4 5" key="1">
    <citation type="submission" date="2016-11" db="EMBL/GenBank/DDBJ databases">
        <title>The macronuclear genome of Stentor coeruleus: a giant cell with tiny introns.</title>
        <authorList>
            <person name="Slabodnick M."/>
            <person name="Ruby J.G."/>
            <person name="Reiff S.B."/>
            <person name="Swart E.C."/>
            <person name="Gosai S."/>
            <person name="Prabakaran S."/>
            <person name="Witkowska E."/>
            <person name="Larue G.E."/>
            <person name="Fisher S."/>
            <person name="Freeman R.M."/>
            <person name="Gunawardena J."/>
            <person name="Chu W."/>
            <person name="Stover N.A."/>
            <person name="Gregory B.D."/>
            <person name="Nowacki M."/>
            <person name="Derisi J."/>
            <person name="Roy S.W."/>
            <person name="Marshall W.F."/>
            <person name="Sood P."/>
        </authorList>
    </citation>
    <scope>NUCLEOTIDE SEQUENCE [LARGE SCALE GENOMIC DNA]</scope>
    <source>
        <strain evidence="4">WM001</strain>
    </source>
</reference>
<keyword evidence="3" id="KW-0732">Signal</keyword>
<feature type="chain" id="PRO_5012232697" description="Intimal thickness related receptor IRP domain-containing protein" evidence="3">
    <location>
        <begin position="17"/>
        <end position="846"/>
    </location>
</feature>
<name>A0A1R2CWN5_9CILI</name>
<comment type="caution">
    <text evidence="4">The sequence shown here is derived from an EMBL/GenBank/DDBJ whole genome shotgun (WGS) entry which is preliminary data.</text>
</comment>
<dbReference type="AlphaFoldDB" id="A0A1R2CWN5"/>
<keyword evidence="2" id="KW-1133">Transmembrane helix</keyword>
<evidence type="ECO:0008006" key="6">
    <source>
        <dbReference type="Google" id="ProtNLM"/>
    </source>
</evidence>
<feature type="transmembrane region" description="Helical" evidence="2">
    <location>
        <begin position="553"/>
        <end position="575"/>
    </location>
</feature>
<evidence type="ECO:0000313" key="4">
    <source>
        <dbReference type="EMBL" id="OMJ93412.1"/>
    </source>
</evidence>
<feature type="compositionally biased region" description="Polar residues" evidence="1">
    <location>
        <begin position="59"/>
        <end position="73"/>
    </location>
</feature>
<feature type="signal peptide" evidence="3">
    <location>
        <begin position="1"/>
        <end position="16"/>
    </location>
</feature>
<feature type="transmembrane region" description="Helical" evidence="2">
    <location>
        <begin position="629"/>
        <end position="649"/>
    </location>
</feature>
<dbReference type="EMBL" id="MPUH01000043">
    <property type="protein sequence ID" value="OMJ93412.1"/>
    <property type="molecule type" value="Genomic_DNA"/>
</dbReference>
<organism evidence="4 5">
    <name type="scientific">Stentor coeruleus</name>
    <dbReference type="NCBI Taxonomy" id="5963"/>
    <lineage>
        <taxon>Eukaryota</taxon>
        <taxon>Sar</taxon>
        <taxon>Alveolata</taxon>
        <taxon>Ciliophora</taxon>
        <taxon>Postciliodesmatophora</taxon>
        <taxon>Heterotrichea</taxon>
        <taxon>Heterotrichida</taxon>
        <taxon>Stentoridae</taxon>
        <taxon>Stentor</taxon>
    </lineage>
</organism>
<dbReference type="Proteomes" id="UP000187209">
    <property type="component" value="Unassembled WGS sequence"/>
</dbReference>
<keyword evidence="2" id="KW-0812">Transmembrane</keyword>
<feature type="transmembrane region" description="Helical" evidence="2">
    <location>
        <begin position="661"/>
        <end position="686"/>
    </location>
</feature>
<keyword evidence="5" id="KW-1185">Reference proteome</keyword>
<proteinExistence type="predicted"/>
<gene>
    <name evidence="4" type="ORF">SteCoe_3658</name>
</gene>
<sequence>MFSCYALAFLLVIGQGYDIVILQSKGENQDFFNASSTILSGESEYLSTTLKSNEEMEISSPSSTLSNRLTPITENPDEAKQTKNSRNLVSINVEFTNQDNVLTQNIYSSIVVYVCSDINDCDDLIVKLSSSPYDFYGEKSKKVTSGYAVFSIMFKEVGSVTVTAEVGKKTNSKLFIIKPFLLVFESPFNEKTNFLSKDEIKISVEVADTYGNYKQDSNFKYTIELKLLCYKEPCSGNKTLGTLVKKTYQNKAQFDISVKSSGIFFFKAICKKYNVLGYSKQFHVENQLKSLNAKISTLTESTTFPIYIDITLIGEDDELYLNQTLVEIKEKHKKIKGDTTNLNANGKIHARIYFLNKGNYTFDIVCGIFIKKIENVIIKPGYLEVQKYTNNDINSNNGLEFILKLYDNEKKNRLQYKIPIQFKIILSHSSNVNAKSKTYYVENKNIYTESNFGTVHVKNFYIVKGNTYEITFEAGDMKAKIPREYDIVRPGCKPGSGPISSYCVLIVLCIGFSLLFYYTDRKVRTFKTMRYPIMLIHPLTSFFFKQPDLRRTLLCIQVFSSELLIISIIGAVYHVFDTPETMYEEKMSDYNEKEIYKGAMGWGISQIFIIPIFFLNWRYINNRKVVKSSIGICAVVIISCFGGVSYMTYKYCIGFSYFWAANFMIFWVFDLVTAQIIYTIICYNLWESAIKIGLRTGNFTRQIDVDIRHCGDNNIIKNENQHKEDQDNTSRQSAKANDIYEIKKITGNLEEENLNPNDIDIRMSDKNIIDEEPKGYQNNTFLEEKNRLLEVNNESSLAVINIQEKNENLMRERENNECKIYNPDLPAENYKAQEKEQQAAIELNMK</sequence>
<evidence type="ECO:0000256" key="2">
    <source>
        <dbReference type="SAM" id="Phobius"/>
    </source>
</evidence>
<protein>
    <recommendedName>
        <fullName evidence="6">Intimal thickness related receptor IRP domain-containing protein</fullName>
    </recommendedName>
</protein>
<accession>A0A1R2CWN5</accession>
<feature type="transmembrane region" description="Helical" evidence="2">
    <location>
        <begin position="499"/>
        <end position="519"/>
    </location>
</feature>
<keyword evidence="2" id="KW-0472">Membrane</keyword>